<feature type="transmembrane region" description="Helical" evidence="1">
    <location>
        <begin position="30"/>
        <end position="48"/>
    </location>
</feature>
<dbReference type="EMBL" id="OBMI01000001">
    <property type="protein sequence ID" value="SOB79375.1"/>
    <property type="molecule type" value="Genomic_DNA"/>
</dbReference>
<proteinExistence type="predicted"/>
<keyword evidence="1" id="KW-1133">Transmembrane helix</keyword>
<protein>
    <submittedName>
        <fullName evidence="2">Uncharacterized protein</fullName>
    </submittedName>
</protein>
<keyword evidence="1" id="KW-0812">Transmembrane</keyword>
<dbReference type="Proteomes" id="UP000219494">
    <property type="component" value="Unassembled WGS sequence"/>
</dbReference>
<dbReference type="AlphaFoldDB" id="A0A285QBP9"/>
<reference evidence="2 3" key="1">
    <citation type="submission" date="2017-07" db="EMBL/GenBank/DDBJ databases">
        <authorList>
            <person name="Sun Z.S."/>
            <person name="Albrecht U."/>
            <person name="Echele G."/>
            <person name="Lee C.C."/>
        </authorList>
    </citation>
    <scope>NUCLEOTIDE SEQUENCE [LARGE SCALE GENOMIC DNA]</scope>
    <source>
        <strain evidence="2 3">CGMCC 1.12672</strain>
    </source>
</reference>
<keyword evidence="3" id="KW-1185">Reference proteome</keyword>
<evidence type="ECO:0000313" key="3">
    <source>
        <dbReference type="Proteomes" id="UP000219494"/>
    </source>
</evidence>
<evidence type="ECO:0000313" key="2">
    <source>
        <dbReference type="EMBL" id="SOB79375.1"/>
    </source>
</evidence>
<organism evidence="2 3">
    <name type="scientific">Sphingomonas guangdongensis</name>
    <dbReference type="NCBI Taxonomy" id="1141890"/>
    <lineage>
        <taxon>Bacteria</taxon>
        <taxon>Pseudomonadati</taxon>
        <taxon>Pseudomonadota</taxon>
        <taxon>Alphaproteobacteria</taxon>
        <taxon>Sphingomonadales</taxon>
        <taxon>Sphingomonadaceae</taxon>
        <taxon>Sphingomonas</taxon>
    </lineage>
</organism>
<gene>
    <name evidence="2" type="ORF">SAMN06297144_0515</name>
</gene>
<sequence length="110" mass="11255">MFGTLALFAALLFVASALFGLTRRPHASLPLAQLILALAASALGILHWRASGDTRWLVGGVLLLGAAVPSWASRGRRAVLIAAIVCGLLGTALYGAASASPKKPVTPAVR</sequence>
<keyword evidence="1" id="KW-0472">Membrane</keyword>
<dbReference type="RefSeq" id="WP_097062424.1">
    <property type="nucleotide sequence ID" value="NZ_OBMI01000001.1"/>
</dbReference>
<name>A0A285QBP9_9SPHN</name>
<evidence type="ECO:0000256" key="1">
    <source>
        <dbReference type="SAM" id="Phobius"/>
    </source>
</evidence>
<accession>A0A285QBP9</accession>
<feature type="transmembrane region" description="Helical" evidence="1">
    <location>
        <begin position="78"/>
        <end position="97"/>
    </location>
</feature>
<feature type="transmembrane region" description="Helical" evidence="1">
    <location>
        <begin position="55"/>
        <end position="72"/>
    </location>
</feature>